<dbReference type="NCBIfam" id="TIGR02686">
    <property type="entry name" value="relax_trwC"/>
    <property type="match status" value="1"/>
</dbReference>
<dbReference type="InterPro" id="IPR014059">
    <property type="entry name" value="TraI/TrwC_relax"/>
</dbReference>
<dbReference type="AlphaFoldDB" id="A0A1Y1SHW8"/>
<feature type="domain" description="(+)RNA virus helicase C-terminal" evidence="1">
    <location>
        <begin position="821"/>
        <end position="866"/>
    </location>
</feature>
<dbReference type="InterPro" id="IPR027417">
    <property type="entry name" value="P-loop_NTPase"/>
</dbReference>
<evidence type="ECO:0000259" key="2">
    <source>
        <dbReference type="Pfam" id="PF08751"/>
    </source>
</evidence>
<evidence type="ECO:0000259" key="1">
    <source>
        <dbReference type="Pfam" id="PF01443"/>
    </source>
</evidence>
<dbReference type="RefSeq" id="WP_158523059.1">
    <property type="nucleotide sequence ID" value="NZ_AQQV01000001.1"/>
</dbReference>
<keyword evidence="3" id="KW-0378">Hydrolase</keyword>
<evidence type="ECO:0000313" key="3">
    <source>
        <dbReference type="EMBL" id="ORE89265.1"/>
    </source>
</evidence>
<reference evidence="3 4" key="1">
    <citation type="submission" date="2013-04" db="EMBL/GenBank/DDBJ databases">
        <title>Oceanococcus atlanticus 22II-S10r2 Genome Sequencing.</title>
        <authorList>
            <person name="Lai Q."/>
            <person name="Li G."/>
            <person name="Shao Z."/>
        </authorList>
    </citation>
    <scope>NUCLEOTIDE SEQUENCE [LARGE SCALE GENOMIC DNA]</scope>
    <source>
        <strain evidence="3 4">22II-S10r2</strain>
    </source>
</reference>
<dbReference type="SUPFAM" id="SSF52540">
    <property type="entry name" value="P-loop containing nucleoside triphosphate hydrolases"/>
    <property type="match status" value="2"/>
</dbReference>
<accession>A0A1Y1SHW8</accession>
<dbReference type="GO" id="GO:0004527">
    <property type="term" value="F:exonuclease activity"/>
    <property type="evidence" value="ECO:0007669"/>
    <property type="project" value="UniProtKB-KW"/>
</dbReference>
<proteinExistence type="predicted"/>
<dbReference type="CDD" id="cd18809">
    <property type="entry name" value="SF1_C_RecD"/>
    <property type="match status" value="1"/>
</dbReference>
<name>A0A1Y1SHW8_9GAMM</name>
<dbReference type="EMBL" id="AQQV01000001">
    <property type="protein sequence ID" value="ORE89265.1"/>
    <property type="molecule type" value="Genomic_DNA"/>
</dbReference>
<comment type="caution">
    <text evidence="3">The sequence shown here is derived from an EMBL/GenBank/DDBJ whole genome shotgun (WGS) entry which is preliminary data.</text>
</comment>
<dbReference type="GO" id="GO:0005524">
    <property type="term" value="F:ATP binding"/>
    <property type="evidence" value="ECO:0007669"/>
    <property type="project" value="InterPro"/>
</dbReference>
<dbReference type="Proteomes" id="UP000192342">
    <property type="component" value="Unassembled WGS sequence"/>
</dbReference>
<dbReference type="InterPro" id="IPR027351">
    <property type="entry name" value="(+)RNA_virus_helicase_core_dom"/>
</dbReference>
<keyword evidence="3" id="KW-0540">Nuclease</keyword>
<dbReference type="SUPFAM" id="SSF55464">
    <property type="entry name" value="Origin of replication-binding domain, RBD-like"/>
    <property type="match status" value="1"/>
</dbReference>
<dbReference type="Gene3D" id="3.40.50.300">
    <property type="entry name" value="P-loop containing nucleotide triphosphate hydrolases"/>
    <property type="match status" value="2"/>
</dbReference>
<organism evidence="3 4">
    <name type="scientific">Oceanococcus atlanticus</name>
    <dbReference type="NCBI Taxonomy" id="1317117"/>
    <lineage>
        <taxon>Bacteria</taxon>
        <taxon>Pseudomonadati</taxon>
        <taxon>Pseudomonadota</taxon>
        <taxon>Gammaproteobacteria</taxon>
        <taxon>Chromatiales</taxon>
        <taxon>Oceanococcaceae</taxon>
        <taxon>Oceanococcus</taxon>
    </lineage>
</organism>
<gene>
    <name evidence="3" type="ORF">ATO7_05280</name>
</gene>
<sequence length="926" mass="101982">MLTISPVRSAAHATAYFVEHVDDYYIPPLAQYESEWFGALAQDLGLRGEVDRPDFEDLLNGIVTSDASVGQTGVDSARPQRLRHRPGYDVTFSAPKSISVLALVYGDDAVAQAHRAAVRIALAYLQQQTTTRFRCGTSVNHVRTGRFASALFTHQTSRDLDPQLHTHCVIFNVTNCRGENPRSLESREFFRQQKAADAIYQAALGARLRSLGYDVCAEGAHDAPHVEIASVPHEVRDVFSKRRQSIVQALAQHGVTIQNASARQKQVANLETRKAKIEVSPAQLRTVWQSELDAASVEFDVTSSALGTPEPTWAGEPTASVDVAVDTLFEREARVLQKDLVRRACVEAMKRGVHPDKVLHEINERARAGQLLQREWHGQSAWTTPGVVAAERQVLALELAGRDQLAPAEDVASAERAVEECAAASDQEWTAEQRRAAIGILASDNRIVGLQGLAGTAKTSSVLKFLASRFGDRGVQVVGLAPTHSAVRELQNGAGLDRADTVAGFLARTNETPTADRCFIVDEASLLSTAELTGLMSRVGPRDRMILVGDRQQIGSVSAGRSFAQLQDAGMQTFQLTKILRQKQESLREVVDHAARGMASRAVQMLANEECVTEDEDEERRFEVIAGAYLDLNATQRQGCLVIEPSRRGRSLINEVVLNKLLERGGLSDARQLDMRENVDWTAREKCSTSSYSKGVMVSFSRPKASSQLRPLAEYQVADVSLARKEVLLRASNGVETWWSPEGADASHVRVARTVPMKLAKGCRLQVTANHRMHRLVNGDLVTLEDYSEAGDRLLIKTVDQRRIWLDLANPFNRYLRLGYAVTAHAAQGKTVDRVIAHLPSTSSLSSQRTAYVCLSRAREEAKIVTDSVEKLASSLKFNSGEKSQGLTQIESESCVIDLGQRSRLERFIDGLEKELDSSAHEEYRI</sequence>
<keyword evidence="4" id="KW-1185">Reference proteome</keyword>
<dbReference type="Pfam" id="PF08751">
    <property type="entry name" value="TrwC"/>
    <property type="match status" value="1"/>
</dbReference>
<dbReference type="Pfam" id="PF01443">
    <property type="entry name" value="Viral_helicase1"/>
    <property type="match status" value="1"/>
</dbReference>
<dbReference type="STRING" id="1317117.ATO7_05280"/>
<dbReference type="Gene3D" id="2.30.30.940">
    <property type="match status" value="1"/>
</dbReference>
<dbReference type="InterPro" id="IPR014862">
    <property type="entry name" value="TrwC"/>
</dbReference>
<dbReference type="Pfam" id="PF13604">
    <property type="entry name" value="AAA_30"/>
    <property type="match status" value="1"/>
</dbReference>
<dbReference type="NCBIfam" id="NF041492">
    <property type="entry name" value="MobF"/>
    <property type="match status" value="1"/>
</dbReference>
<protein>
    <submittedName>
        <fullName evidence="3">Exonuclease V subunit alpha</fullName>
    </submittedName>
</protein>
<dbReference type="OrthoDB" id="1634048at2"/>
<keyword evidence="3" id="KW-0269">Exonuclease</keyword>
<evidence type="ECO:0000313" key="4">
    <source>
        <dbReference type="Proteomes" id="UP000192342"/>
    </source>
</evidence>
<feature type="domain" description="TrwC relaxase" evidence="2">
    <location>
        <begin position="11"/>
        <end position="294"/>
    </location>
</feature>